<dbReference type="GO" id="GO:0003676">
    <property type="term" value="F:nucleic acid binding"/>
    <property type="evidence" value="ECO:0007669"/>
    <property type="project" value="InterPro"/>
</dbReference>
<dbReference type="PROSITE" id="PS51857">
    <property type="entry name" value="CSD_2"/>
    <property type="match status" value="1"/>
</dbReference>
<dbReference type="InterPro" id="IPR011129">
    <property type="entry name" value="CSD"/>
</dbReference>
<comment type="caution">
    <text evidence="2">The sequence shown here is derived from an EMBL/GenBank/DDBJ whole genome shotgun (WGS) entry which is preliminary data.</text>
</comment>
<dbReference type="PANTHER" id="PTHR11544">
    <property type="entry name" value="COLD SHOCK DOMAIN CONTAINING PROTEINS"/>
    <property type="match status" value="1"/>
</dbReference>
<evidence type="ECO:0000259" key="1">
    <source>
        <dbReference type="PROSITE" id="PS51857"/>
    </source>
</evidence>
<dbReference type="PRINTS" id="PR00050">
    <property type="entry name" value="COLDSHOCK"/>
</dbReference>
<dbReference type="Gene3D" id="2.40.50.140">
    <property type="entry name" value="Nucleic acid-binding proteins"/>
    <property type="match status" value="1"/>
</dbReference>
<accession>A0AAV3ULW1</accession>
<proteinExistence type="predicted"/>
<dbReference type="SMART" id="SM00357">
    <property type="entry name" value="CSP"/>
    <property type="match status" value="1"/>
</dbReference>
<evidence type="ECO:0000313" key="3">
    <source>
        <dbReference type="Proteomes" id="UP001501729"/>
    </source>
</evidence>
<dbReference type="InterPro" id="IPR012340">
    <property type="entry name" value="NA-bd_OB-fold"/>
</dbReference>
<dbReference type="InterPro" id="IPR002059">
    <property type="entry name" value="CSP_DNA-bd"/>
</dbReference>
<dbReference type="Pfam" id="PF00313">
    <property type="entry name" value="CSD"/>
    <property type="match status" value="1"/>
</dbReference>
<evidence type="ECO:0000313" key="2">
    <source>
        <dbReference type="EMBL" id="GAA5057900.1"/>
    </source>
</evidence>
<keyword evidence="3" id="KW-1185">Reference proteome</keyword>
<reference evidence="2 3" key="1">
    <citation type="journal article" date="2019" name="Int. J. Syst. Evol. Microbiol.">
        <title>The Global Catalogue of Microorganisms (GCM) 10K type strain sequencing project: providing services to taxonomists for standard genome sequencing and annotation.</title>
        <authorList>
            <consortium name="The Broad Institute Genomics Platform"/>
            <consortium name="The Broad Institute Genome Sequencing Center for Infectious Disease"/>
            <person name="Wu L."/>
            <person name="Ma J."/>
        </authorList>
    </citation>
    <scope>NUCLEOTIDE SEQUENCE [LARGE SCALE GENOMIC DNA]</scope>
    <source>
        <strain evidence="2 3">JCM 17504</strain>
    </source>
</reference>
<feature type="domain" description="CSD" evidence="1">
    <location>
        <begin position="36"/>
        <end position="98"/>
    </location>
</feature>
<organism evidence="2 3">
    <name type="scientific">Haladaptatus pallidirubidus</name>
    <dbReference type="NCBI Taxonomy" id="1008152"/>
    <lineage>
        <taxon>Archaea</taxon>
        <taxon>Methanobacteriati</taxon>
        <taxon>Methanobacteriota</taxon>
        <taxon>Stenosarchaea group</taxon>
        <taxon>Halobacteria</taxon>
        <taxon>Halobacteriales</taxon>
        <taxon>Haladaptataceae</taxon>
        <taxon>Haladaptatus</taxon>
    </lineage>
</organism>
<protein>
    <recommendedName>
        <fullName evidence="1">CSD domain-containing protein</fullName>
    </recommendedName>
</protein>
<gene>
    <name evidence="2" type="ORF">GCM10025751_40310</name>
</gene>
<dbReference type="EMBL" id="BAABKX010000015">
    <property type="protein sequence ID" value="GAA5057900.1"/>
    <property type="molecule type" value="Genomic_DNA"/>
</dbReference>
<dbReference type="Proteomes" id="UP001501729">
    <property type="component" value="Unassembled WGS sequence"/>
</dbReference>
<sequence length="99" mass="11093">MLGILDSFEKSSTEIRNEHNDFPSLIRYKAFCSEAMAKGNVDFFNDTGGYGFISTEDADDDVFFHMEDVGGEDLEEGTEIEFDIEQAPKGPRATNVTRL</sequence>
<dbReference type="CDD" id="cd04458">
    <property type="entry name" value="CSP_CDS"/>
    <property type="match status" value="1"/>
</dbReference>
<dbReference type="SUPFAM" id="SSF50249">
    <property type="entry name" value="Nucleic acid-binding proteins"/>
    <property type="match status" value="1"/>
</dbReference>
<dbReference type="AlphaFoldDB" id="A0AAV3ULW1"/>
<name>A0AAV3ULW1_9EURY</name>
<dbReference type="InterPro" id="IPR050181">
    <property type="entry name" value="Cold_shock_domain"/>
</dbReference>